<sequence>MARLEQSTEPAINVPVITVPAAQVHGEDRNRIPISTASQNGHPAETNQYPSIHQNITQQNSTRPNHPRQNHIMQNEDHQAREVFEDFIALVKGHVVIFHDFRADKDKLDNSASMCGMTIPWNDITVRDT</sequence>
<organism evidence="1 2">
    <name type="scientific">Friedmanniomyces simplex</name>
    <dbReference type="NCBI Taxonomy" id="329884"/>
    <lineage>
        <taxon>Eukaryota</taxon>
        <taxon>Fungi</taxon>
        <taxon>Dikarya</taxon>
        <taxon>Ascomycota</taxon>
        <taxon>Pezizomycotina</taxon>
        <taxon>Dothideomycetes</taxon>
        <taxon>Dothideomycetidae</taxon>
        <taxon>Mycosphaerellales</taxon>
        <taxon>Teratosphaeriaceae</taxon>
        <taxon>Friedmanniomyces</taxon>
    </lineage>
</organism>
<name>A0A4U0XVV8_9PEZI</name>
<dbReference type="EMBL" id="NAJQ01000067">
    <property type="protein sequence ID" value="TKA80586.1"/>
    <property type="molecule type" value="Genomic_DNA"/>
</dbReference>
<protein>
    <submittedName>
        <fullName evidence="1">Uncharacterized protein</fullName>
    </submittedName>
</protein>
<reference evidence="1 2" key="1">
    <citation type="submission" date="2017-03" db="EMBL/GenBank/DDBJ databases">
        <title>Genomes of endolithic fungi from Antarctica.</title>
        <authorList>
            <person name="Coleine C."/>
            <person name="Masonjones S."/>
            <person name="Stajich J.E."/>
        </authorList>
    </citation>
    <scope>NUCLEOTIDE SEQUENCE [LARGE SCALE GENOMIC DNA]</scope>
    <source>
        <strain evidence="1 2">CCFEE 5184</strain>
    </source>
</reference>
<evidence type="ECO:0000313" key="2">
    <source>
        <dbReference type="Proteomes" id="UP000309340"/>
    </source>
</evidence>
<evidence type="ECO:0000313" key="1">
    <source>
        <dbReference type="EMBL" id="TKA80586.1"/>
    </source>
</evidence>
<dbReference type="OrthoDB" id="8191639at2759"/>
<proteinExistence type="predicted"/>
<keyword evidence="2" id="KW-1185">Reference proteome</keyword>
<dbReference type="Proteomes" id="UP000309340">
    <property type="component" value="Unassembled WGS sequence"/>
</dbReference>
<accession>A0A4U0XVV8</accession>
<comment type="caution">
    <text evidence="1">The sequence shown here is derived from an EMBL/GenBank/DDBJ whole genome shotgun (WGS) entry which is preliminary data.</text>
</comment>
<dbReference type="AlphaFoldDB" id="A0A4U0XVV8"/>
<gene>
    <name evidence="1" type="ORF">B0A55_02904</name>
</gene>